<name>A0A6P6W3S8_COFAR</name>
<keyword evidence="4" id="KW-1185">Reference proteome</keyword>
<reference evidence="5" key="2">
    <citation type="submission" date="2025-08" db="UniProtKB">
        <authorList>
            <consortium name="RefSeq"/>
        </authorList>
    </citation>
    <scope>IDENTIFICATION</scope>
    <source>
        <tissue evidence="5">Leaves</tissue>
    </source>
</reference>
<organism evidence="4 5">
    <name type="scientific">Coffea arabica</name>
    <name type="common">Arabian coffee</name>
    <dbReference type="NCBI Taxonomy" id="13443"/>
    <lineage>
        <taxon>Eukaryota</taxon>
        <taxon>Viridiplantae</taxon>
        <taxon>Streptophyta</taxon>
        <taxon>Embryophyta</taxon>
        <taxon>Tracheophyta</taxon>
        <taxon>Spermatophyta</taxon>
        <taxon>Magnoliopsida</taxon>
        <taxon>eudicotyledons</taxon>
        <taxon>Gunneridae</taxon>
        <taxon>Pentapetalae</taxon>
        <taxon>asterids</taxon>
        <taxon>lamiids</taxon>
        <taxon>Gentianales</taxon>
        <taxon>Rubiaceae</taxon>
        <taxon>Ixoroideae</taxon>
        <taxon>Gardenieae complex</taxon>
        <taxon>Bertiereae - Coffeeae clade</taxon>
        <taxon>Coffeeae</taxon>
        <taxon>Coffea</taxon>
    </lineage>
</organism>
<evidence type="ECO:0000256" key="3">
    <source>
        <dbReference type="ARBA" id="ARBA00023002"/>
    </source>
</evidence>
<keyword evidence="2" id="KW-0521">NADP</keyword>
<evidence type="ECO:0000313" key="4">
    <source>
        <dbReference type="Proteomes" id="UP001652660"/>
    </source>
</evidence>
<dbReference type="GeneID" id="113729491"/>
<evidence type="ECO:0000256" key="1">
    <source>
        <dbReference type="ARBA" id="ARBA00006484"/>
    </source>
</evidence>
<gene>
    <name evidence="5" type="primary">LOC113729491</name>
</gene>
<evidence type="ECO:0000313" key="5">
    <source>
        <dbReference type="RefSeq" id="XP_027109585.2"/>
    </source>
</evidence>
<proteinExistence type="inferred from homology"/>
<dbReference type="RefSeq" id="XP_027109585.2">
    <property type="nucleotide sequence ID" value="XM_027253784.2"/>
</dbReference>
<dbReference type="InterPro" id="IPR036291">
    <property type="entry name" value="NAD(P)-bd_dom_sf"/>
</dbReference>
<comment type="similarity">
    <text evidence="1">Belongs to the short-chain dehydrogenases/reductases (SDR) family.</text>
</comment>
<dbReference type="Proteomes" id="UP001652660">
    <property type="component" value="Chromosome 2e"/>
</dbReference>
<dbReference type="GO" id="GO:0016491">
    <property type="term" value="F:oxidoreductase activity"/>
    <property type="evidence" value="ECO:0007669"/>
    <property type="project" value="UniProtKB-KW"/>
</dbReference>
<sequence>MTCYSFISKISDAYNSLHPKEVVLLLSNEWAVEVLSDDESLTEERLDKVVTEFLKDFKDGTAEAKCWPATFTAYKVSKAAINAYTRILAKKYPTICINFICPGCCKTDTNCNTGVITAGEGAEGVVKLALLPDGDPSGLFFLRKEVTP</sequence>
<keyword evidence="3" id="KW-0560">Oxidoreductase</keyword>
<protein>
    <submittedName>
        <fullName evidence="5">(+)-neomenthol dehydrogenase-like</fullName>
    </submittedName>
</protein>
<accession>A0A6P6W3S8</accession>
<dbReference type="PANTHER" id="PTHR43490">
    <property type="entry name" value="(+)-NEOMENTHOL DEHYDROGENASE"/>
    <property type="match status" value="1"/>
</dbReference>
<dbReference type="Gene3D" id="3.40.50.720">
    <property type="entry name" value="NAD(P)-binding Rossmann-like Domain"/>
    <property type="match status" value="1"/>
</dbReference>
<dbReference type="OrthoDB" id="1933717at2759"/>
<dbReference type="GO" id="GO:0016020">
    <property type="term" value="C:membrane"/>
    <property type="evidence" value="ECO:0007669"/>
    <property type="project" value="TreeGrafter"/>
</dbReference>
<reference evidence="4" key="1">
    <citation type="journal article" date="2025" name="Foods">
        <title>Unveiling the Microbial Signatures of Arabica Coffee Cherries: Insights into Ripeness Specific Diversity, Functional Traits, and Implications for Quality and Safety.</title>
        <authorList>
            <consortium name="RefSeq"/>
            <person name="Tenea G.N."/>
            <person name="Cifuentes V."/>
            <person name="Reyes P."/>
            <person name="Cevallos-Vallejos M."/>
        </authorList>
    </citation>
    <scope>NUCLEOTIDE SEQUENCE [LARGE SCALE GENOMIC DNA]</scope>
</reference>
<dbReference type="PANTHER" id="PTHR43490:SF98">
    <property type="entry name" value="OS02G0640600 PROTEIN"/>
    <property type="match status" value="1"/>
</dbReference>
<evidence type="ECO:0000256" key="2">
    <source>
        <dbReference type="ARBA" id="ARBA00022857"/>
    </source>
</evidence>
<dbReference type="AlphaFoldDB" id="A0A6P6W3S8"/>
<dbReference type="SUPFAM" id="SSF51735">
    <property type="entry name" value="NAD(P)-binding Rossmann-fold domains"/>
    <property type="match status" value="1"/>
</dbReference>